<dbReference type="AlphaFoldDB" id="A0A371EXY7"/>
<reference evidence="1" key="1">
    <citation type="submission" date="2018-05" db="EMBL/GenBank/DDBJ databases">
        <title>Draft genome of Mucuna pruriens seed.</title>
        <authorList>
            <person name="Nnadi N.E."/>
            <person name="Vos R."/>
            <person name="Hasami M.H."/>
            <person name="Devisetty U.K."/>
            <person name="Aguiy J.C."/>
        </authorList>
    </citation>
    <scope>NUCLEOTIDE SEQUENCE [LARGE SCALE GENOMIC DNA]</scope>
    <source>
        <strain evidence="1">JCA_2017</strain>
    </source>
</reference>
<protein>
    <submittedName>
        <fullName evidence="1">Uncharacterized protein</fullName>
    </submittedName>
</protein>
<feature type="non-terminal residue" evidence="1">
    <location>
        <position position="203"/>
    </location>
</feature>
<sequence length="203" mass="23397">MTHGFQAKRRWKTLLKNSINEDPYEPFCLKGVFPILSSESKEELTKLVTLEEVKNMILKMRGSKVSRQDVVGKAVVCLVEIFTNLSKVEEINNTFINLIPNIECVQSMKNCMPISLCNDIVKLCSFSFIPNRKSSNNIIITHKVFYSMLKRKDKIGWMAIKIDRKNTCDRLSWPIIYKILDNKHDRGACKGLHSLEDARQSTK</sequence>
<gene>
    <name evidence="1" type="ORF">CR513_49828</name>
</gene>
<evidence type="ECO:0000313" key="2">
    <source>
        <dbReference type="Proteomes" id="UP000257109"/>
    </source>
</evidence>
<organism evidence="1 2">
    <name type="scientific">Mucuna pruriens</name>
    <name type="common">Velvet bean</name>
    <name type="synonym">Dolichos pruriens</name>
    <dbReference type="NCBI Taxonomy" id="157652"/>
    <lineage>
        <taxon>Eukaryota</taxon>
        <taxon>Viridiplantae</taxon>
        <taxon>Streptophyta</taxon>
        <taxon>Embryophyta</taxon>
        <taxon>Tracheophyta</taxon>
        <taxon>Spermatophyta</taxon>
        <taxon>Magnoliopsida</taxon>
        <taxon>eudicotyledons</taxon>
        <taxon>Gunneridae</taxon>
        <taxon>Pentapetalae</taxon>
        <taxon>rosids</taxon>
        <taxon>fabids</taxon>
        <taxon>Fabales</taxon>
        <taxon>Fabaceae</taxon>
        <taxon>Papilionoideae</taxon>
        <taxon>50 kb inversion clade</taxon>
        <taxon>NPAAA clade</taxon>
        <taxon>indigoferoid/millettioid clade</taxon>
        <taxon>Phaseoleae</taxon>
        <taxon>Mucuna</taxon>
    </lineage>
</organism>
<name>A0A371EXY7_MUCPR</name>
<dbReference type="EMBL" id="QJKJ01011546">
    <property type="protein sequence ID" value="RDX70876.1"/>
    <property type="molecule type" value="Genomic_DNA"/>
</dbReference>
<evidence type="ECO:0000313" key="1">
    <source>
        <dbReference type="EMBL" id="RDX70876.1"/>
    </source>
</evidence>
<dbReference type="Proteomes" id="UP000257109">
    <property type="component" value="Unassembled WGS sequence"/>
</dbReference>
<comment type="caution">
    <text evidence="1">The sequence shown here is derived from an EMBL/GenBank/DDBJ whole genome shotgun (WGS) entry which is preliminary data.</text>
</comment>
<feature type="non-terminal residue" evidence="1">
    <location>
        <position position="1"/>
    </location>
</feature>
<accession>A0A371EXY7</accession>
<dbReference type="OrthoDB" id="998851at2759"/>
<proteinExistence type="predicted"/>
<keyword evidence="2" id="KW-1185">Reference proteome</keyword>